<keyword evidence="2" id="KW-1185">Reference proteome</keyword>
<protein>
    <submittedName>
        <fullName evidence="1">Uncharacterized protein</fullName>
    </submittedName>
</protein>
<accession>A0A2R4XF71</accession>
<sequence>MLYDVLNIHRWVGVALARLWVEKNAVTALTKAARLVVETGEAVLDSGEMDSARSSPLFACPARPFPHGPLSA</sequence>
<dbReference type="AlphaFoldDB" id="A0A2R4XF71"/>
<organism evidence="1 2">
    <name type="scientific">Orrella marina</name>
    <dbReference type="NCBI Taxonomy" id="2163011"/>
    <lineage>
        <taxon>Bacteria</taxon>
        <taxon>Pseudomonadati</taxon>
        <taxon>Pseudomonadota</taxon>
        <taxon>Betaproteobacteria</taxon>
        <taxon>Burkholderiales</taxon>
        <taxon>Alcaligenaceae</taxon>
        <taxon>Orrella</taxon>
    </lineage>
</organism>
<gene>
    <name evidence="1" type="ORF">DBV39_00605</name>
</gene>
<name>A0A2R4XF71_9BURK</name>
<proteinExistence type="predicted"/>
<dbReference type="KEGG" id="boz:DBV39_00605"/>
<dbReference type="EMBL" id="CP028901">
    <property type="protein sequence ID" value="AWB32457.1"/>
    <property type="molecule type" value="Genomic_DNA"/>
</dbReference>
<evidence type="ECO:0000313" key="2">
    <source>
        <dbReference type="Proteomes" id="UP000244571"/>
    </source>
</evidence>
<reference evidence="1 2" key="1">
    <citation type="submission" date="2018-04" db="EMBL/GenBank/DDBJ databases">
        <title>Bordetella sp. HZ20 isolated from seawater.</title>
        <authorList>
            <person name="Sun C."/>
        </authorList>
    </citation>
    <scope>NUCLEOTIDE SEQUENCE [LARGE SCALE GENOMIC DNA]</scope>
    <source>
        <strain evidence="1 2">HZ20</strain>
    </source>
</reference>
<evidence type="ECO:0000313" key="1">
    <source>
        <dbReference type="EMBL" id="AWB32457.1"/>
    </source>
</evidence>
<dbReference type="Proteomes" id="UP000244571">
    <property type="component" value="Chromosome"/>
</dbReference>